<keyword evidence="3" id="KW-1185">Reference proteome</keyword>
<dbReference type="Proteomes" id="UP000266118">
    <property type="component" value="Chromosome"/>
</dbReference>
<dbReference type="EMBL" id="CP032489">
    <property type="protein sequence ID" value="AYD47879.1"/>
    <property type="molecule type" value="Genomic_DNA"/>
</dbReference>
<dbReference type="InterPro" id="IPR036397">
    <property type="entry name" value="RNaseH_sf"/>
</dbReference>
<name>A0A386HQE1_9BACT</name>
<gene>
    <name evidence="2" type="ORF">D6B99_09920</name>
</gene>
<dbReference type="AlphaFoldDB" id="A0A386HQE1"/>
<dbReference type="InterPro" id="IPR038717">
    <property type="entry name" value="Tc1-like_DDE_dom"/>
</dbReference>
<dbReference type="RefSeq" id="WP_119987681.1">
    <property type="nucleotide sequence ID" value="NZ_CP032489.1"/>
</dbReference>
<evidence type="ECO:0000313" key="2">
    <source>
        <dbReference type="EMBL" id="AYD47879.1"/>
    </source>
</evidence>
<sequence length="100" mass="11664">MSCPDELAKNDTDEYKILILDNGAFHKAKSLIIPHNIKLFFLPPYSPGLNSAEKIGQHIKRKFTDRYFKDLHQMSEFFTHTLQILCFPMIQSICPFKYIA</sequence>
<dbReference type="GO" id="GO:0003676">
    <property type="term" value="F:nucleic acid binding"/>
    <property type="evidence" value="ECO:0007669"/>
    <property type="project" value="InterPro"/>
</dbReference>
<dbReference type="Gene3D" id="3.30.420.10">
    <property type="entry name" value="Ribonuclease H-like superfamily/Ribonuclease H"/>
    <property type="match status" value="1"/>
</dbReference>
<dbReference type="KEGG" id="ark:D6B99_09920"/>
<proteinExistence type="predicted"/>
<reference evidence="2 3" key="1">
    <citation type="submission" date="2018-09" db="EMBL/GenBank/DDBJ databases">
        <title>Arachidicoccus sp. nov., a bacterium isolated from soil.</title>
        <authorList>
            <person name="Weon H.-Y."/>
            <person name="Kwon S.-W."/>
            <person name="Lee S.A."/>
        </authorList>
    </citation>
    <scope>NUCLEOTIDE SEQUENCE [LARGE SCALE GENOMIC DNA]</scope>
    <source>
        <strain evidence="2 3">KIS59-12</strain>
    </source>
</reference>
<dbReference type="Pfam" id="PF13358">
    <property type="entry name" value="DDE_3"/>
    <property type="match status" value="1"/>
</dbReference>
<protein>
    <recommendedName>
        <fullName evidence="1">Tc1-like transposase DDE domain-containing protein</fullName>
    </recommendedName>
</protein>
<accession>A0A386HQE1</accession>
<evidence type="ECO:0000313" key="3">
    <source>
        <dbReference type="Proteomes" id="UP000266118"/>
    </source>
</evidence>
<organism evidence="2 3">
    <name type="scientific">Arachidicoccus soli</name>
    <dbReference type="NCBI Taxonomy" id="2341117"/>
    <lineage>
        <taxon>Bacteria</taxon>
        <taxon>Pseudomonadati</taxon>
        <taxon>Bacteroidota</taxon>
        <taxon>Chitinophagia</taxon>
        <taxon>Chitinophagales</taxon>
        <taxon>Chitinophagaceae</taxon>
        <taxon>Arachidicoccus</taxon>
    </lineage>
</organism>
<dbReference type="OrthoDB" id="671164at2"/>
<evidence type="ECO:0000259" key="1">
    <source>
        <dbReference type="Pfam" id="PF13358"/>
    </source>
</evidence>
<feature type="domain" description="Tc1-like transposase DDE" evidence="1">
    <location>
        <begin position="10"/>
        <end position="74"/>
    </location>
</feature>